<evidence type="ECO:0000313" key="2">
    <source>
        <dbReference type="Proteomes" id="UP000005408"/>
    </source>
</evidence>
<evidence type="ECO:0000313" key="1">
    <source>
        <dbReference type="EnsemblMetazoa" id="G10085.1:cds"/>
    </source>
</evidence>
<accession>A0A8W8HLA6</accession>
<dbReference type="EnsemblMetazoa" id="G10085.1">
    <property type="protein sequence ID" value="G10085.1:cds"/>
    <property type="gene ID" value="G10085"/>
</dbReference>
<reference evidence="1" key="1">
    <citation type="submission" date="2022-08" db="UniProtKB">
        <authorList>
            <consortium name="EnsemblMetazoa"/>
        </authorList>
    </citation>
    <scope>IDENTIFICATION</scope>
    <source>
        <strain evidence="1">05x7-T-G4-1.051#20</strain>
    </source>
</reference>
<proteinExistence type="predicted"/>
<keyword evidence="2" id="KW-1185">Reference proteome</keyword>
<dbReference type="Proteomes" id="UP000005408">
    <property type="component" value="Unassembled WGS sequence"/>
</dbReference>
<name>A0A8W8HLA6_MAGGI</name>
<protein>
    <submittedName>
        <fullName evidence="1">Uncharacterized protein</fullName>
    </submittedName>
</protein>
<sequence length="127" mass="14236">MYNKPKSRLTLTKETNSTLSSLQILPALSSKHLTAGTGYNSQQIVERSVQPQEQVVFRPTQIPNNDIMMKRYPQGPPDFTLNHIAGRDRLMSHTHTNTQAVKGGCSQDKLSTNFSLEQHINCLVCLL</sequence>
<dbReference type="AlphaFoldDB" id="A0A8W8HLA6"/>
<organism evidence="1 2">
    <name type="scientific">Magallana gigas</name>
    <name type="common">Pacific oyster</name>
    <name type="synonym">Crassostrea gigas</name>
    <dbReference type="NCBI Taxonomy" id="29159"/>
    <lineage>
        <taxon>Eukaryota</taxon>
        <taxon>Metazoa</taxon>
        <taxon>Spiralia</taxon>
        <taxon>Lophotrochozoa</taxon>
        <taxon>Mollusca</taxon>
        <taxon>Bivalvia</taxon>
        <taxon>Autobranchia</taxon>
        <taxon>Pteriomorphia</taxon>
        <taxon>Ostreida</taxon>
        <taxon>Ostreoidea</taxon>
        <taxon>Ostreidae</taxon>
        <taxon>Magallana</taxon>
    </lineage>
</organism>